<dbReference type="OrthoDB" id="6022667at2759"/>
<dbReference type="AlphaFoldDB" id="A0A087TZD7"/>
<keyword evidence="1" id="KW-1133">Transmembrane helix</keyword>
<evidence type="ECO:0000256" key="2">
    <source>
        <dbReference type="SAM" id="SignalP"/>
    </source>
</evidence>
<feature type="transmembrane region" description="Helical" evidence="1">
    <location>
        <begin position="66"/>
        <end position="88"/>
    </location>
</feature>
<dbReference type="STRING" id="407821.A0A087TZD7"/>
<sequence length="92" mass="11004">MFSLFFFFFFFFLFTSTVLGYFRRGIGNDVKCNNTVIFSVMRGPFIEEFYQCVTYAFYTAPWQEQLYTTLSLILMFLLPLLILIITYITTFI</sequence>
<accession>A0A087TZD7</accession>
<feature type="signal peptide" evidence="2">
    <location>
        <begin position="1"/>
        <end position="20"/>
    </location>
</feature>
<feature type="chain" id="PRO_5001830097" evidence="2">
    <location>
        <begin position="21"/>
        <end position="92"/>
    </location>
</feature>
<evidence type="ECO:0000313" key="4">
    <source>
        <dbReference type="Proteomes" id="UP000054359"/>
    </source>
</evidence>
<keyword evidence="2" id="KW-0732">Signal</keyword>
<protein>
    <submittedName>
        <fullName evidence="3">Uncharacterized protein</fullName>
    </submittedName>
</protein>
<keyword evidence="1" id="KW-0472">Membrane</keyword>
<evidence type="ECO:0000256" key="1">
    <source>
        <dbReference type="SAM" id="Phobius"/>
    </source>
</evidence>
<feature type="non-terminal residue" evidence="3">
    <location>
        <position position="92"/>
    </location>
</feature>
<organism evidence="3 4">
    <name type="scientific">Stegodyphus mimosarum</name>
    <name type="common">African social velvet spider</name>
    <dbReference type="NCBI Taxonomy" id="407821"/>
    <lineage>
        <taxon>Eukaryota</taxon>
        <taxon>Metazoa</taxon>
        <taxon>Ecdysozoa</taxon>
        <taxon>Arthropoda</taxon>
        <taxon>Chelicerata</taxon>
        <taxon>Arachnida</taxon>
        <taxon>Araneae</taxon>
        <taxon>Araneomorphae</taxon>
        <taxon>Entelegynae</taxon>
        <taxon>Eresoidea</taxon>
        <taxon>Eresidae</taxon>
        <taxon>Stegodyphus</taxon>
    </lineage>
</organism>
<keyword evidence="4" id="KW-1185">Reference proteome</keyword>
<dbReference type="Proteomes" id="UP000054359">
    <property type="component" value="Unassembled WGS sequence"/>
</dbReference>
<evidence type="ECO:0000313" key="3">
    <source>
        <dbReference type="EMBL" id="KFM70476.1"/>
    </source>
</evidence>
<dbReference type="EMBL" id="KK117441">
    <property type="protein sequence ID" value="KFM70476.1"/>
    <property type="molecule type" value="Genomic_DNA"/>
</dbReference>
<gene>
    <name evidence="3" type="ORF">X975_00094</name>
</gene>
<proteinExistence type="predicted"/>
<name>A0A087TZD7_STEMI</name>
<reference evidence="3 4" key="1">
    <citation type="submission" date="2013-11" db="EMBL/GenBank/DDBJ databases">
        <title>Genome sequencing of Stegodyphus mimosarum.</title>
        <authorList>
            <person name="Bechsgaard J."/>
        </authorList>
    </citation>
    <scope>NUCLEOTIDE SEQUENCE [LARGE SCALE GENOMIC DNA]</scope>
</reference>
<keyword evidence="1" id="KW-0812">Transmembrane</keyword>